<proteinExistence type="predicted"/>
<dbReference type="AlphaFoldDB" id="U3TFP2"/>
<protein>
    <submittedName>
        <fullName evidence="1">Uncharacterized protein</fullName>
    </submittedName>
</protein>
<gene>
    <name evidence="1" type="ORF">ACAM_0650</name>
</gene>
<keyword evidence="2" id="KW-1185">Reference proteome</keyword>
<evidence type="ECO:0000313" key="2">
    <source>
        <dbReference type="Proteomes" id="UP000016887"/>
    </source>
</evidence>
<dbReference type="GeneID" id="17111219"/>
<dbReference type="eggNOG" id="arCOG14729">
    <property type="taxonomic scope" value="Archaea"/>
</dbReference>
<dbReference type="KEGG" id="acj:ACAM_0650"/>
<name>U3TFP2_9CREN</name>
<accession>U3TFP2</accession>
<dbReference type="STRING" id="1198449.ACAM_0650"/>
<evidence type="ECO:0000313" key="1">
    <source>
        <dbReference type="EMBL" id="BAN90119.1"/>
    </source>
</evidence>
<reference evidence="1 2" key="1">
    <citation type="journal article" date="2013" name="Appl. Environ. Microbiol.">
        <title>Variation of the Virus-Related Elements within Syntenic Genomes of the Hyperthermophilic Archaeon Aeropyrum.</title>
        <authorList>
            <person name="Daifuku T."/>
            <person name="Yoshida T."/>
            <person name="Kitamura T."/>
            <person name="Kawaichi S."/>
            <person name="Inoue T."/>
            <person name="Nomura K."/>
            <person name="Yoshida Y."/>
            <person name="Kuno S."/>
            <person name="Sako Y."/>
        </authorList>
    </citation>
    <scope>NUCLEOTIDE SEQUENCE [LARGE SCALE GENOMIC DNA]</scope>
    <source>
        <strain evidence="1 2">SY1</strain>
    </source>
</reference>
<organism evidence="1 2">
    <name type="scientific">Aeropyrum camini SY1 = JCM 12091</name>
    <dbReference type="NCBI Taxonomy" id="1198449"/>
    <lineage>
        <taxon>Archaea</taxon>
        <taxon>Thermoproteota</taxon>
        <taxon>Thermoprotei</taxon>
        <taxon>Desulfurococcales</taxon>
        <taxon>Desulfurococcaceae</taxon>
        <taxon>Aeropyrum</taxon>
    </lineage>
</organism>
<dbReference type="EMBL" id="AP012489">
    <property type="protein sequence ID" value="BAN90119.1"/>
    <property type="molecule type" value="Genomic_DNA"/>
</dbReference>
<sequence length="333" mass="36435">MSYEALGVRYGEGIHKRIEVSVMIFNLIVKDTIKSRVGEGRSLEEIANSLSYLDIADRGFIMMVSELGGVYLSSSPLINTTVLYLSVASRVIQRSVEEGLEVQSVFERLDKASQLLVRALSRLVEEGFRLSISKLAKEASGHRLYIYGSELFSRVAYQQASSEGVEAVLIAASPWDSLISRVSEDYGAPMVYYSNVNLEFATRGGGDFYVAIEAESIFEDHLLALAGSRGVAALAGLWGGSVGAVSTPLGPSLWTPEFFTSLRTGEIVPSYIMVTEWGESLTFKALDPIPRRGVEAIYIGDGKFPRDADNITLSSESSRLVREVLEEVYVEVG</sequence>
<dbReference type="Proteomes" id="UP000016887">
    <property type="component" value="Chromosome"/>
</dbReference>
<dbReference type="RefSeq" id="WP_022541392.1">
    <property type="nucleotide sequence ID" value="NC_022521.1"/>
</dbReference>